<organism evidence="6 7">
    <name type="scientific">Neptunomonas qingdaonensis</name>
    <dbReference type="NCBI Taxonomy" id="1045558"/>
    <lineage>
        <taxon>Bacteria</taxon>
        <taxon>Pseudomonadati</taxon>
        <taxon>Pseudomonadota</taxon>
        <taxon>Gammaproteobacteria</taxon>
        <taxon>Oceanospirillales</taxon>
        <taxon>Oceanospirillaceae</taxon>
        <taxon>Neptunomonas</taxon>
    </lineage>
</organism>
<feature type="domain" description="EAL" evidence="4">
    <location>
        <begin position="555"/>
        <end position="808"/>
    </location>
</feature>
<dbReference type="Proteomes" id="UP000198623">
    <property type="component" value="Unassembled WGS sequence"/>
</dbReference>
<proteinExistence type="predicted"/>
<dbReference type="Pfam" id="PF05226">
    <property type="entry name" value="CHASE2"/>
    <property type="match status" value="1"/>
</dbReference>
<dbReference type="Gene3D" id="3.30.70.270">
    <property type="match status" value="1"/>
</dbReference>
<evidence type="ECO:0000256" key="3">
    <source>
        <dbReference type="SAM" id="Phobius"/>
    </source>
</evidence>
<gene>
    <name evidence="6" type="ORF">SAMN05216175_11846</name>
</gene>
<dbReference type="PROSITE" id="PS50887">
    <property type="entry name" value="GGDEF"/>
    <property type="match status" value="1"/>
</dbReference>
<dbReference type="InterPro" id="IPR035919">
    <property type="entry name" value="EAL_sf"/>
</dbReference>
<dbReference type="InterPro" id="IPR029787">
    <property type="entry name" value="Nucleotide_cyclase"/>
</dbReference>
<reference evidence="7" key="1">
    <citation type="submission" date="2016-10" db="EMBL/GenBank/DDBJ databases">
        <authorList>
            <person name="Varghese N."/>
            <person name="Submissions S."/>
        </authorList>
    </citation>
    <scope>NUCLEOTIDE SEQUENCE [LARGE SCALE GENOMIC DNA]</scope>
    <source>
        <strain evidence="7">CGMCC 1.10971</strain>
    </source>
</reference>
<dbReference type="FunFam" id="3.20.20.450:FF:000001">
    <property type="entry name" value="Cyclic di-GMP phosphodiesterase yahA"/>
    <property type="match status" value="1"/>
</dbReference>
<protein>
    <recommendedName>
        <fullName evidence="1">cyclic-guanylate-specific phosphodiesterase</fullName>
        <ecNumber evidence="1">3.1.4.52</ecNumber>
    </recommendedName>
</protein>
<dbReference type="NCBIfam" id="TIGR00254">
    <property type="entry name" value="GGDEF"/>
    <property type="match status" value="1"/>
</dbReference>
<dbReference type="RefSeq" id="WP_090730445.1">
    <property type="nucleotide sequence ID" value="NZ_FOOU01000018.1"/>
</dbReference>
<feature type="transmembrane region" description="Helical" evidence="3">
    <location>
        <begin position="294"/>
        <end position="316"/>
    </location>
</feature>
<dbReference type="Gene3D" id="3.20.20.450">
    <property type="entry name" value="EAL domain"/>
    <property type="match status" value="1"/>
</dbReference>
<keyword evidence="3" id="KW-0812">Transmembrane</keyword>
<dbReference type="AlphaFoldDB" id="A0A1I2VPB4"/>
<evidence type="ECO:0000313" key="6">
    <source>
        <dbReference type="EMBL" id="SFG91155.1"/>
    </source>
</evidence>
<dbReference type="PANTHER" id="PTHR44757:SF2">
    <property type="entry name" value="BIOFILM ARCHITECTURE MAINTENANCE PROTEIN MBAA"/>
    <property type="match status" value="1"/>
</dbReference>
<dbReference type="InterPro" id="IPR000160">
    <property type="entry name" value="GGDEF_dom"/>
</dbReference>
<keyword evidence="3" id="KW-1133">Transmembrane helix</keyword>
<sequence length="808" mass="89710">MDSFKVRGITINALLCMVCLLVPLLLLNNTYIARWNWIIYDSMHTLLVHDASEQVVIVAVDDNSLQQLGRWPWSREVHTRFLQQVHALGVKAVGFDILFPEHETDQVDQAFADEIRKVGSVVLAVAPEVNTQGEITSESLPIPILAAAADRLGHVDYELEIDGICRAVYLYAGLGSAHWPAFSYAVYLTAFQKQPEAKKLSALGAGWVREQPLYIPFQSKPDAISQVSFEDVLHGRVDSIIKNKILLVGATAAGLGDQLSTPVSGEHRRMPGVEVNAHLLESLIQQRSLEYASVAVQVIYTLSVTILFAFSLYFFGLSRAPVLFFASIVLTLVITFISLQFLRLWMPPFTALLGAVVTYFAWGWRSQTIVQGELLHLNRTLLHQGGHDPISSLPNRTILEKTLNQSMINAKLTGCLVSVYIINTGSLRAINDQLGFKAGDELLDKVAQRIQHVLGDGAVVAKINGEFAVVQDAAHELRIQHVGGRLLQVLQQPFEWGNKDYYLPPSIGVSVFPADGLTSDTLINHAFTAMHRAKADRKRGLLFFSQQMKQDQVQRSELESDLRNALVNAEFEVYYQPKVSATDRTIIGAEALLRWHHPVRGMIAPTEFIPLAEKQGIIVEIGAWVLRQACQQAQIWHDAGYPFFQIAVNVSAVQLTESDFSAVLSKTLDETGLNAQSLEIEVTETSLMTDVELTISILEQIKMIGVGIAVDDFGTGYSSLNYLNMFPVDYLKIDRTFVKDLGTSSDSKDITLSIINMAHRLHLQVVAEGVETEVQATFMQENACEYLQGYLFGKPVPADEFTVLLSHK</sequence>
<feature type="transmembrane region" description="Helical" evidence="3">
    <location>
        <begin position="6"/>
        <end position="27"/>
    </location>
</feature>
<dbReference type="InterPro" id="IPR001633">
    <property type="entry name" value="EAL_dom"/>
</dbReference>
<dbReference type="InterPro" id="IPR007890">
    <property type="entry name" value="CHASE2"/>
</dbReference>
<keyword evidence="2" id="KW-0973">c-di-GMP</keyword>
<evidence type="ECO:0000259" key="4">
    <source>
        <dbReference type="PROSITE" id="PS50883"/>
    </source>
</evidence>
<name>A0A1I2VPB4_9GAMM</name>
<dbReference type="GO" id="GO:0071111">
    <property type="term" value="F:cyclic-guanylate-specific phosphodiesterase activity"/>
    <property type="evidence" value="ECO:0007669"/>
    <property type="project" value="UniProtKB-EC"/>
</dbReference>
<keyword evidence="7" id="KW-1185">Reference proteome</keyword>
<evidence type="ECO:0000256" key="2">
    <source>
        <dbReference type="ARBA" id="ARBA00022636"/>
    </source>
</evidence>
<evidence type="ECO:0000313" key="7">
    <source>
        <dbReference type="Proteomes" id="UP000198623"/>
    </source>
</evidence>
<dbReference type="Pfam" id="PF00563">
    <property type="entry name" value="EAL"/>
    <property type="match status" value="1"/>
</dbReference>
<dbReference type="InterPro" id="IPR052155">
    <property type="entry name" value="Biofilm_reg_signaling"/>
</dbReference>
<evidence type="ECO:0000256" key="1">
    <source>
        <dbReference type="ARBA" id="ARBA00012282"/>
    </source>
</evidence>
<dbReference type="STRING" id="1045558.SAMN05216175_11846"/>
<dbReference type="EC" id="3.1.4.52" evidence="1"/>
<dbReference type="OrthoDB" id="9813903at2"/>
<dbReference type="EMBL" id="FOOU01000018">
    <property type="protein sequence ID" value="SFG91155.1"/>
    <property type="molecule type" value="Genomic_DNA"/>
</dbReference>
<accession>A0A1I2VPB4</accession>
<dbReference type="InterPro" id="IPR043128">
    <property type="entry name" value="Rev_trsase/Diguanyl_cyclase"/>
</dbReference>
<dbReference type="PANTHER" id="PTHR44757">
    <property type="entry name" value="DIGUANYLATE CYCLASE DGCP"/>
    <property type="match status" value="1"/>
</dbReference>
<evidence type="ECO:0000259" key="5">
    <source>
        <dbReference type="PROSITE" id="PS50887"/>
    </source>
</evidence>
<dbReference type="CDD" id="cd01948">
    <property type="entry name" value="EAL"/>
    <property type="match status" value="1"/>
</dbReference>
<dbReference type="Pfam" id="PF00990">
    <property type="entry name" value="GGDEF"/>
    <property type="match status" value="1"/>
</dbReference>
<dbReference type="SUPFAM" id="SSF55073">
    <property type="entry name" value="Nucleotide cyclase"/>
    <property type="match status" value="1"/>
</dbReference>
<dbReference type="SMART" id="SM00267">
    <property type="entry name" value="GGDEF"/>
    <property type="match status" value="1"/>
</dbReference>
<dbReference type="PROSITE" id="PS50883">
    <property type="entry name" value="EAL"/>
    <property type="match status" value="1"/>
</dbReference>
<keyword evidence="3" id="KW-0472">Membrane</keyword>
<dbReference type="SMART" id="SM01080">
    <property type="entry name" value="CHASE2"/>
    <property type="match status" value="1"/>
</dbReference>
<feature type="transmembrane region" description="Helical" evidence="3">
    <location>
        <begin position="322"/>
        <end position="342"/>
    </location>
</feature>
<dbReference type="SUPFAM" id="SSF141868">
    <property type="entry name" value="EAL domain-like"/>
    <property type="match status" value="1"/>
</dbReference>
<dbReference type="CDD" id="cd01949">
    <property type="entry name" value="GGDEF"/>
    <property type="match status" value="1"/>
</dbReference>
<feature type="domain" description="GGDEF" evidence="5">
    <location>
        <begin position="415"/>
        <end position="546"/>
    </location>
</feature>
<dbReference type="SMART" id="SM00052">
    <property type="entry name" value="EAL"/>
    <property type="match status" value="1"/>
</dbReference>